<accession>A0AAJ1FRT3</accession>
<dbReference type="RefSeq" id="WP_028722269.1">
    <property type="nucleotide sequence ID" value="NZ_JANFVX010000025.1"/>
</dbReference>
<organism evidence="1 2">
    <name type="scientific">Pantoea ananas</name>
    <name type="common">Erwinia uredovora</name>
    <dbReference type="NCBI Taxonomy" id="553"/>
    <lineage>
        <taxon>Bacteria</taxon>
        <taxon>Pseudomonadati</taxon>
        <taxon>Pseudomonadota</taxon>
        <taxon>Gammaproteobacteria</taxon>
        <taxon>Enterobacterales</taxon>
        <taxon>Erwiniaceae</taxon>
        <taxon>Pantoea</taxon>
    </lineage>
</organism>
<dbReference type="Pfam" id="PF24389">
    <property type="entry name" value="ORC-CDC6-like"/>
    <property type="match status" value="1"/>
</dbReference>
<dbReference type="InterPro" id="IPR056955">
    <property type="entry name" value="ORC-CDC6-like"/>
</dbReference>
<comment type="caution">
    <text evidence="1">The sequence shown here is derived from an EMBL/GenBank/DDBJ whole genome shotgun (WGS) entry which is preliminary data.</text>
</comment>
<evidence type="ECO:0000313" key="2">
    <source>
        <dbReference type="Proteomes" id="UP001208888"/>
    </source>
</evidence>
<reference evidence="1" key="1">
    <citation type="submission" date="2022-06" db="EMBL/GenBank/DDBJ databases">
        <title>Dynamics of rice microbiomes reveals core vertical transmitted seed endophytes.</title>
        <authorList>
            <person name="Liao K."/>
            <person name="Zhang X."/>
        </authorList>
    </citation>
    <scope>NUCLEOTIDE SEQUENCE</scope>
    <source>
        <strain evidence="1">JT1-17</strain>
    </source>
</reference>
<evidence type="ECO:0000313" key="1">
    <source>
        <dbReference type="EMBL" id="MCW0346197.1"/>
    </source>
</evidence>
<name>A0AAJ1FRT3_PANAN</name>
<dbReference type="AlphaFoldDB" id="A0AAJ1FRT3"/>
<protein>
    <submittedName>
        <fullName evidence="1">Uncharacterized protein</fullName>
    </submittedName>
</protein>
<gene>
    <name evidence="1" type="ORF">NB703_004290</name>
</gene>
<sequence length="676" mass="78223">MSVIESTFSSLFAKNRAEEMPDDVWGKYVLPLKYDEVKLTKWNKASVVVGGRGSGKTMFLKYHCHPTTFSKKKNTISNEVLKMMGLYWRPDTSFTQLMNEKWLGKNWQAVFITFTTLSILIEFARLANSIVDSNLKEPKLKQEIKKYILPSPIKDKLICEKDNITLLDCEDKLQEALFYLCSWINMPLEETPPINLDLKMTLTLLTTGLKKCSSLLSDSIYHIYIDEFENLTNEQQKIINTWMKHGIPPLLFSTAYKKNAEVTYETIGNEKIVPRNDYRTLDLEDVFSQDFDLLAAEVLALRLAEKNDLEVSDYIKFYSDEDTLTIRKKNVEYIRAIKELANNFLPEKKHNEIALEIITDPVLLRKAELLITEGLKLHNETNLKKELFIDLSFPEASVVNGVLLNRKNNKPSDILKEFDKYKKSDSSKYKNWISNNLVGTILYIYGRASTKFCPLYAGFRQFTLMSRGNLRHFLELCHQSMIKAEFEQSVVEKSGIFALPVDTQAKATYQTSAFELEKISDLGANGVHLKRVARRLGIIYSLSQKRKTQSEPEINHFTLDLSDTTQLTERTQKLLNEALVWSVLFEEESTKIKSDDTTETKDYLLHPVLSAFFKISYRKKRKLKLKPTEVEVIFFGEESEFIRLIKNFKYNWGLDEYNEGDVSDEEFIKGEQLGLL</sequence>
<dbReference type="Proteomes" id="UP001208888">
    <property type="component" value="Unassembled WGS sequence"/>
</dbReference>
<dbReference type="EMBL" id="JANFVX010000025">
    <property type="protein sequence ID" value="MCW0346197.1"/>
    <property type="molecule type" value="Genomic_DNA"/>
</dbReference>
<proteinExistence type="predicted"/>